<comment type="caution">
    <text evidence="3">The sequence shown here is derived from an EMBL/GenBank/DDBJ whole genome shotgun (WGS) entry which is preliminary data.</text>
</comment>
<dbReference type="Gene3D" id="3.40.50.1820">
    <property type="entry name" value="alpha/beta hydrolase"/>
    <property type="match status" value="1"/>
</dbReference>
<dbReference type="InterPro" id="IPR029058">
    <property type="entry name" value="AB_hydrolase_fold"/>
</dbReference>
<keyword evidence="4" id="KW-1185">Reference proteome</keyword>
<proteinExistence type="inferred from homology"/>
<dbReference type="PANTHER" id="PTHR43142">
    <property type="entry name" value="CARBOXYLIC ESTER HYDROLASE"/>
    <property type="match status" value="1"/>
</dbReference>
<evidence type="ECO:0000313" key="3">
    <source>
        <dbReference type="EMBL" id="GMS86253.1"/>
    </source>
</evidence>
<dbReference type="PANTHER" id="PTHR43142:SF1">
    <property type="entry name" value="CARBOXYLIC ESTER HYDROLASE"/>
    <property type="match status" value="1"/>
</dbReference>
<accession>A0AAV5SSY3</accession>
<comment type="similarity">
    <text evidence="1">Belongs to the type-B carboxylesterase/lipase family.</text>
</comment>
<organism evidence="3 4">
    <name type="scientific">Pristionchus entomophagus</name>
    <dbReference type="NCBI Taxonomy" id="358040"/>
    <lineage>
        <taxon>Eukaryota</taxon>
        <taxon>Metazoa</taxon>
        <taxon>Ecdysozoa</taxon>
        <taxon>Nematoda</taxon>
        <taxon>Chromadorea</taxon>
        <taxon>Rhabditida</taxon>
        <taxon>Rhabditina</taxon>
        <taxon>Diplogasteromorpha</taxon>
        <taxon>Diplogasteroidea</taxon>
        <taxon>Neodiplogasteridae</taxon>
        <taxon>Pristionchus</taxon>
    </lineage>
</organism>
<reference evidence="3" key="1">
    <citation type="submission" date="2023-10" db="EMBL/GenBank/DDBJ databases">
        <title>Genome assembly of Pristionchus species.</title>
        <authorList>
            <person name="Yoshida K."/>
            <person name="Sommer R.J."/>
        </authorList>
    </citation>
    <scope>NUCLEOTIDE SEQUENCE</scope>
    <source>
        <strain evidence="3">RS0144</strain>
    </source>
</reference>
<dbReference type="EMBL" id="BTSX01000002">
    <property type="protein sequence ID" value="GMS86253.1"/>
    <property type="molecule type" value="Genomic_DNA"/>
</dbReference>
<keyword evidence="2" id="KW-0378">Hydrolase</keyword>
<protein>
    <recommendedName>
        <fullName evidence="5">Esterase</fullName>
    </recommendedName>
</protein>
<dbReference type="Proteomes" id="UP001432027">
    <property type="component" value="Unassembled WGS sequence"/>
</dbReference>
<dbReference type="GO" id="GO:0016787">
    <property type="term" value="F:hydrolase activity"/>
    <property type="evidence" value="ECO:0007669"/>
    <property type="project" value="UniProtKB-KW"/>
</dbReference>
<gene>
    <name evidence="3" type="ORF">PENTCL1PPCAC_8428</name>
</gene>
<evidence type="ECO:0000256" key="1">
    <source>
        <dbReference type="ARBA" id="ARBA00005964"/>
    </source>
</evidence>
<evidence type="ECO:0000256" key="2">
    <source>
        <dbReference type="ARBA" id="ARBA00022801"/>
    </source>
</evidence>
<evidence type="ECO:0000313" key="4">
    <source>
        <dbReference type="Proteomes" id="UP001432027"/>
    </source>
</evidence>
<evidence type="ECO:0008006" key="5">
    <source>
        <dbReference type="Google" id="ProtNLM"/>
    </source>
</evidence>
<sequence>MSELPYLWFYPKTWESGNATDSEFAVADNMGRLWTDFAKNGELPFPRAEEEMNYIEIDDLLTVNSNWRAKADDLYNKQFPEYLGEFPPFNIPTDSWDKLNDLGSKVITKWNSMKCPTSTTAGTESTTTIFV</sequence>
<dbReference type="SUPFAM" id="SSF53474">
    <property type="entry name" value="alpha/beta-Hydrolases"/>
    <property type="match status" value="1"/>
</dbReference>
<dbReference type="AlphaFoldDB" id="A0AAV5SSY3"/>
<name>A0AAV5SSY3_9BILA</name>